<dbReference type="InterPro" id="IPR016181">
    <property type="entry name" value="Acyl_CoA_acyltransferase"/>
</dbReference>
<dbReference type="InterPro" id="IPR050832">
    <property type="entry name" value="Bact_Acetyltransf"/>
</dbReference>
<accession>A0ABN2XSB6</accession>
<dbReference type="EMBL" id="BAAAQA010000015">
    <property type="protein sequence ID" value="GAA2115621.1"/>
    <property type="molecule type" value="Genomic_DNA"/>
</dbReference>
<feature type="domain" description="N-acetyltransferase" evidence="4">
    <location>
        <begin position="20"/>
        <end position="168"/>
    </location>
</feature>
<dbReference type="SUPFAM" id="SSF55729">
    <property type="entry name" value="Acyl-CoA N-acyltransferases (Nat)"/>
    <property type="match status" value="1"/>
</dbReference>
<protein>
    <recommendedName>
        <fullName evidence="4">N-acetyltransferase domain-containing protein</fullName>
    </recommendedName>
</protein>
<dbReference type="CDD" id="cd04301">
    <property type="entry name" value="NAT_SF"/>
    <property type="match status" value="1"/>
</dbReference>
<dbReference type="InterPro" id="IPR000182">
    <property type="entry name" value="GNAT_dom"/>
</dbReference>
<evidence type="ECO:0000259" key="4">
    <source>
        <dbReference type="PROSITE" id="PS51186"/>
    </source>
</evidence>
<evidence type="ECO:0000313" key="5">
    <source>
        <dbReference type="EMBL" id="GAA2115621.1"/>
    </source>
</evidence>
<evidence type="ECO:0000256" key="2">
    <source>
        <dbReference type="ARBA" id="ARBA00023315"/>
    </source>
</evidence>
<sequence length="168" mass="18427">MSGTITLIAQTSETTSTNPAPSRQVTADDIPALSELFFQAYDASSAATSKEDAQQIIQGVFDGEFGPLLPEASPVIEDEDGHVVAAAIVLEQRKGDDLPKAPYLFELFTASSHRRRGLAEQLVREAMTKLYNQGYEEVSLRIAEDNSAALALYLTLDFNRWVPYNDDV</sequence>
<evidence type="ECO:0000256" key="3">
    <source>
        <dbReference type="SAM" id="MobiDB-lite"/>
    </source>
</evidence>
<dbReference type="PROSITE" id="PS51186">
    <property type="entry name" value="GNAT"/>
    <property type="match status" value="1"/>
</dbReference>
<organism evidence="5 6">
    <name type="scientific">Kocuria atrinae</name>
    <dbReference type="NCBI Taxonomy" id="592377"/>
    <lineage>
        <taxon>Bacteria</taxon>
        <taxon>Bacillati</taxon>
        <taxon>Actinomycetota</taxon>
        <taxon>Actinomycetes</taxon>
        <taxon>Micrococcales</taxon>
        <taxon>Micrococcaceae</taxon>
        <taxon>Kocuria</taxon>
    </lineage>
</organism>
<keyword evidence="2" id="KW-0012">Acyltransferase</keyword>
<dbReference type="PANTHER" id="PTHR43877">
    <property type="entry name" value="AMINOALKYLPHOSPHONATE N-ACETYLTRANSFERASE-RELATED-RELATED"/>
    <property type="match status" value="1"/>
</dbReference>
<comment type="caution">
    <text evidence="5">The sequence shown here is derived from an EMBL/GenBank/DDBJ whole genome shotgun (WGS) entry which is preliminary data.</text>
</comment>
<dbReference type="Proteomes" id="UP001500166">
    <property type="component" value="Unassembled WGS sequence"/>
</dbReference>
<keyword evidence="1" id="KW-0808">Transferase</keyword>
<dbReference type="Pfam" id="PF00583">
    <property type="entry name" value="Acetyltransf_1"/>
    <property type="match status" value="1"/>
</dbReference>
<name>A0ABN2XSB6_9MICC</name>
<dbReference type="Gene3D" id="3.40.630.30">
    <property type="match status" value="1"/>
</dbReference>
<gene>
    <name evidence="5" type="ORF">GCM10009824_13670</name>
</gene>
<proteinExistence type="predicted"/>
<reference evidence="5 6" key="1">
    <citation type="journal article" date="2019" name="Int. J. Syst. Evol. Microbiol.">
        <title>The Global Catalogue of Microorganisms (GCM) 10K type strain sequencing project: providing services to taxonomists for standard genome sequencing and annotation.</title>
        <authorList>
            <consortium name="The Broad Institute Genomics Platform"/>
            <consortium name="The Broad Institute Genome Sequencing Center for Infectious Disease"/>
            <person name="Wu L."/>
            <person name="Ma J."/>
        </authorList>
    </citation>
    <scope>NUCLEOTIDE SEQUENCE [LARGE SCALE GENOMIC DNA]</scope>
    <source>
        <strain evidence="5 6">JCM 15914</strain>
    </source>
</reference>
<feature type="region of interest" description="Disordered" evidence="3">
    <location>
        <begin position="1"/>
        <end position="25"/>
    </location>
</feature>
<dbReference type="RefSeq" id="WP_344224252.1">
    <property type="nucleotide sequence ID" value="NZ_BAAAQA010000015.1"/>
</dbReference>
<evidence type="ECO:0000313" key="6">
    <source>
        <dbReference type="Proteomes" id="UP001500166"/>
    </source>
</evidence>
<keyword evidence="6" id="KW-1185">Reference proteome</keyword>
<evidence type="ECO:0000256" key="1">
    <source>
        <dbReference type="ARBA" id="ARBA00022679"/>
    </source>
</evidence>